<gene>
    <name evidence="2" type="ORF">IWQ60_006319</name>
</gene>
<feature type="compositionally biased region" description="Polar residues" evidence="1">
    <location>
        <begin position="207"/>
        <end position="217"/>
    </location>
</feature>
<dbReference type="EMBL" id="JANBPT010000375">
    <property type="protein sequence ID" value="KAJ1922755.1"/>
    <property type="molecule type" value="Genomic_DNA"/>
</dbReference>
<reference evidence="2" key="1">
    <citation type="submission" date="2022-07" db="EMBL/GenBank/DDBJ databases">
        <title>Phylogenomic reconstructions and comparative analyses of Kickxellomycotina fungi.</title>
        <authorList>
            <person name="Reynolds N.K."/>
            <person name="Stajich J.E."/>
            <person name="Barry K."/>
            <person name="Grigoriev I.V."/>
            <person name="Crous P."/>
            <person name="Smith M.E."/>
        </authorList>
    </citation>
    <scope>NUCLEOTIDE SEQUENCE</scope>
    <source>
        <strain evidence="2">RSA 861</strain>
    </source>
</reference>
<proteinExistence type="predicted"/>
<feature type="compositionally biased region" description="Basic residues" evidence="1">
    <location>
        <begin position="56"/>
        <end position="71"/>
    </location>
</feature>
<dbReference type="AlphaFoldDB" id="A0A9W8A4L0"/>
<dbReference type="PANTHER" id="PTHR12398">
    <property type="entry name" value="PROTEIN PHOSPHATASE INHIBITOR"/>
    <property type="match status" value="1"/>
</dbReference>
<dbReference type="PANTHER" id="PTHR12398:SF20">
    <property type="entry name" value="PROTEIN PHOSPHATASE 1 REGULATORY INHIBITOR SUBUNIT 2"/>
    <property type="match status" value="1"/>
</dbReference>
<evidence type="ECO:0000313" key="3">
    <source>
        <dbReference type="Proteomes" id="UP001150569"/>
    </source>
</evidence>
<name>A0A9W8A4L0_9FUNG</name>
<dbReference type="InterPro" id="IPR007062">
    <property type="entry name" value="PPI-2"/>
</dbReference>
<dbReference type="OrthoDB" id="551302at2759"/>
<feature type="region of interest" description="Disordered" evidence="1">
    <location>
        <begin position="27"/>
        <end position="102"/>
    </location>
</feature>
<organism evidence="2 3">
    <name type="scientific">Tieghemiomyces parasiticus</name>
    <dbReference type="NCBI Taxonomy" id="78921"/>
    <lineage>
        <taxon>Eukaryota</taxon>
        <taxon>Fungi</taxon>
        <taxon>Fungi incertae sedis</taxon>
        <taxon>Zoopagomycota</taxon>
        <taxon>Kickxellomycotina</taxon>
        <taxon>Dimargaritomycetes</taxon>
        <taxon>Dimargaritales</taxon>
        <taxon>Dimargaritaceae</taxon>
        <taxon>Tieghemiomyces</taxon>
    </lineage>
</organism>
<comment type="caution">
    <text evidence="2">The sequence shown here is derived from an EMBL/GenBank/DDBJ whole genome shotgun (WGS) entry which is preliminary data.</text>
</comment>
<feature type="compositionally biased region" description="Acidic residues" evidence="1">
    <location>
        <begin position="155"/>
        <end position="183"/>
    </location>
</feature>
<dbReference type="GO" id="GO:0004864">
    <property type="term" value="F:protein phosphatase inhibitor activity"/>
    <property type="evidence" value="ECO:0007669"/>
    <property type="project" value="InterPro"/>
</dbReference>
<evidence type="ECO:0000256" key="1">
    <source>
        <dbReference type="SAM" id="MobiDB-lite"/>
    </source>
</evidence>
<dbReference type="Proteomes" id="UP001150569">
    <property type="component" value="Unassembled WGS sequence"/>
</dbReference>
<accession>A0A9W8A4L0</accession>
<dbReference type="Pfam" id="PF04979">
    <property type="entry name" value="IPP-2"/>
    <property type="match status" value="1"/>
</dbReference>
<dbReference type="GO" id="GO:0009966">
    <property type="term" value="P:regulation of signal transduction"/>
    <property type="evidence" value="ECO:0007669"/>
    <property type="project" value="InterPro"/>
</dbReference>
<feature type="compositionally biased region" description="Acidic residues" evidence="1">
    <location>
        <begin position="40"/>
        <end position="50"/>
    </location>
</feature>
<feature type="compositionally biased region" description="Acidic residues" evidence="1">
    <location>
        <begin position="77"/>
        <end position="86"/>
    </location>
</feature>
<evidence type="ECO:0000313" key="2">
    <source>
        <dbReference type="EMBL" id="KAJ1922755.1"/>
    </source>
</evidence>
<protein>
    <submittedName>
        <fullName evidence="2">Uncharacterized protein</fullName>
    </submittedName>
</protein>
<keyword evidence="3" id="KW-1185">Reference proteome</keyword>
<feature type="region of interest" description="Disordered" evidence="1">
    <location>
        <begin position="147"/>
        <end position="217"/>
    </location>
</feature>
<sequence>MAAAGPSLKWDEDSLLLTEAQKDAKMKIDEPKTPYVYSNPEDDIGDDMEEMTLSHSPHKSPKSSPSHHRVHISSGSEWEEDEEPVTEEGRLPSYIAPLQATPPMSCDAQSELWLTLRFELLTSSIHVDKAKHRRFLKLRSNHYNMKEAFVRPSDMEDVEDDDDGNNDDDDDDDDNEEDDEGDDNLLNNHTSDFRVRTPQAVPRPANGNANKAAQRTL</sequence>